<dbReference type="AlphaFoldDB" id="A0A0A1TGS1"/>
<proteinExistence type="predicted"/>
<dbReference type="Proteomes" id="UP000039046">
    <property type="component" value="Unassembled WGS sequence"/>
</dbReference>
<dbReference type="EMBL" id="CDHN01000002">
    <property type="protein sequence ID" value="CEJ89645.1"/>
    <property type="molecule type" value="Genomic_DNA"/>
</dbReference>
<name>A0A0A1TGS1_9HYPO</name>
<organism evidence="3 4">
    <name type="scientific">[Torrubiella] hemipterigena</name>
    <dbReference type="NCBI Taxonomy" id="1531966"/>
    <lineage>
        <taxon>Eukaryota</taxon>
        <taxon>Fungi</taxon>
        <taxon>Dikarya</taxon>
        <taxon>Ascomycota</taxon>
        <taxon>Pezizomycotina</taxon>
        <taxon>Sordariomycetes</taxon>
        <taxon>Hypocreomycetidae</taxon>
        <taxon>Hypocreales</taxon>
        <taxon>Clavicipitaceae</taxon>
        <taxon>Clavicipitaceae incertae sedis</taxon>
        <taxon>'Torrubiella' clade</taxon>
    </lineage>
</organism>
<accession>A0A0A1TGS1</accession>
<evidence type="ECO:0008006" key="5">
    <source>
        <dbReference type="Google" id="ProtNLM"/>
    </source>
</evidence>
<keyword evidence="4" id="KW-1185">Reference proteome</keyword>
<reference evidence="3 4" key="1">
    <citation type="journal article" date="2015" name="Genome Announc.">
        <title>Draft Genome Sequence and Gene Annotation of the Entomopathogenic Fungus Verticillium hemipterigenum.</title>
        <authorList>
            <person name="Horn F."/>
            <person name="Habel A."/>
            <person name="Scharf D.H."/>
            <person name="Dworschak J."/>
            <person name="Brakhage A.A."/>
            <person name="Guthke R."/>
            <person name="Hertweck C."/>
            <person name="Linde J."/>
        </authorList>
    </citation>
    <scope>NUCLEOTIDE SEQUENCE [LARGE SCALE GENOMIC DNA]</scope>
</reference>
<evidence type="ECO:0000256" key="1">
    <source>
        <dbReference type="SAM" id="MobiDB-lite"/>
    </source>
</evidence>
<feature type="signal peptide" evidence="2">
    <location>
        <begin position="1"/>
        <end position="20"/>
    </location>
</feature>
<sequence length="346" mass="35581">MHLLPTSLFAALVLSWSAMAAGVSRATSSPQNQLLLSGCADDAGFSSCQKEANEHLDKCLQTAKANGNTKTEILSCGCTFYTENINCAATSCWNKVYECNYQIFVTGFLANCPVAKAPIPYFPIPAGAQDACSCNLGKIFLETSLAIQESATCSNSAKGGDASANVQIIQGCICCEISAALSSIVATCPDTDPNLVGLEAAHTLQTNMNTPFNSCGKYLSSFDCVSQLGFQKIGGGSFYTPNNLPAFGKQPLTNTGGSVTTPGNGPSFRWTNAADGKTYTINAAGLGKAQGSGNSGSNQGNNNGGGSSTSNSKSTASRTNPTLLSWAVGAVLFAGATALAEHICGF</sequence>
<feature type="chain" id="PRO_5001979385" description="Extracellular membrane protein CFEM domain-containing protein" evidence="2">
    <location>
        <begin position="21"/>
        <end position="346"/>
    </location>
</feature>
<gene>
    <name evidence="3" type="ORF">VHEMI05476</name>
</gene>
<feature type="region of interest" description="Disordered" evidence="1">
    <location>
        <begin position="289"/>
        <end position="318"/>
    </location>
</feature>
<keyword evidence="2" id="KW-0732">Signal</keyword>
<dbReference type="OrthoDB" id="3538998at2759"/>
<evidence type="ECO:0000313" key="3">
    <source>
        <dbReference type="EMBL" id="CEJ89645.1"/>
    </source>
</evidence>
<protein>
    <recommendedName>
        <fullName evidence="5">Extracellular membrane protein CFEM domain-containing protein</fullName>
    </recommendedName>
</protein>
<feature type="compositionally biased region" description="Low complexity" evidence="1">
    <location>
        <begin position="308"/>
        <end position="317"/>
    </location>
</feature>
<evidence type="ECO:0000256" key="2">
    <source>
        <dbReference type="SAM" id="SignalP"/>
    </source>
</evidence>
<evidence type="ECO:0000313" key="4">
    <source>
        <dbReference type="Proteomes" id="UP000039046"/>
    </source>
</evidence>
<dbReference type="HOGENOM" id="CLU_053555_0_1_1"/>